<dbReference type="PANTHER" id="PTHR11061:SF30">
    <property type="entry name" value="TRNA (URACIL(54)-C(5))-METHYLTRANSFERASE"/>
    <property type="match status" value="1"/>
</dbReference>
<dbReference type="Proteomes" id="UP000275883">
    <property type="component" value="Chromosome"/>
</dbReference>
<dbReference type="EMBL" id="CP034044">
    <property type="protein sequence ID" value="AZG68524.1"/>
    <property type="molecule type" value="Genomic_DNA"/>
</dbReference>
<dbReference type="InterPro" id="IPR030390">
    <property type="entry name" value="MeTrfase_TrmA_AS"/>
</dbReference>
<dbReference type="AlphaFoldDB" id="A0A3G8LGK5"/>
<proteinExistence type="inferred from homology"/>
<reference evidence="6 7" key="1">
    <citation type="submission" date="2018-11" db="EMBL/GenBank/DDBJ databases">
        <title>Genome sequence of Mycoplasma struthionis sp. nov.</title>
        <authorList>
            <person name="Spergser J."/>
        </authorList>
    </citation>
    <scope>NUCLEOTIDE SEQUENCE [LARGE SCALE GENOMIC DNA]</scope>
    <source>
        <strain evidence="6 7">237IA</strain>
    </source>
</reference>
<gene>
    <name evidence="6" type="primary">rlmD</name>
    <name evidence="6" type="ORF">EGN60_00860</name>
</gene>
<sequence>MEYKKNDIIKNFIATELTYEGYGTNRDYDKLILVENLLENEEADIQIIKATSKIVYAKVCKLIKKSKLRKETEYPELLASGAALLSNMDYENQVAFKQDIVNKLFLRNLPNLKVLDIIKSKKEFWYRNKIKLNVIKKRNKFIYGFFEKKSHNLVEQEHLYLAHKEIDNLFLKIKKLFAKHEASIALDNFEMTLKHSKFTKELQLIIEHSNDYVFPENIILELEQIKNLVSFIQITEKETRILFGAKDLVFKTKNNIYKVAYDAFYQINDEQTEKLYDQVLKRIKNKDLTILDAYAGVGTIGLHAAKKAKKLISVEINKNASIATEINANLNAYNNIEFINEDSEICFKKMLSENKHIIDLIIFDPPREGMNKSIIDIVSKLKIKQIIYVSCNPHTMIRDLKDFEEKGYEIGDIKPIDMFPQTPHIETICSLKLK</sequence>
<protein>
    <submittedName>
        <fullName evidence="6">23S rRNA (Uracil(1939)-C(5))-methyltransferase RlmD</fullName>
        <ecNumber evidence="6">2.1.1.190</ecNumber>
    </submittedName>
</protein>
<accession>A0A3G8LGK5</accession>
<keyword evidence="2 4" id="KW-0808">Transferase</keyword>
<dbReference type="InterPro" id="IPR010280">
    <property type="entry name" value="U5_MeTrfase_fam"/>
</dbReference>
<dbReference type="GO" id="GO:0070475">
    <property type="term" value="P:rRNA base methylation"/>
    <property type="evidence" value="ECO:0007669"/>
    <property type="project" value="TreeGrafter"/>
</dbReference>
<feature type="binding site" evidence="4">
    <location>
        <position position="266"/>
    </location>
    <ligand>
        <name>S-adenosyl-L-methionine</name>
        <dbReference type="ChEBI" id="CHEBI:59789"/>
    </ligand>
</feature>
<dbReference type="CDD" id="cd02440">
    <property type="entry name" value="AdoMet_MTases"/>
    <property type="match status" value="1"/>
</dbReference>
<dbReference type="Gene3D" id="2.40.50.140">
    <property type="entry name" value="Nucleic acid-binding proteins"/>
    <property type="match status" value="1"/>
</dbReference>
<dbReference type="PROSITE" id="PS01230">
    <property type="entry name" value="TRMA_1"/>
    <property type="match status" value="1"/>
</dbReference>
<dbReference type="InterPro" id="IPR012340">
    <property type="entry name" value="NA-bd_OB-fold"/>
</dbReference>
<dbReference type="GO" id="GO:0070041">
    <property type="term" value="F:rRNA (uridine-C5-)-methyltransferase activity"/>
    <property type="evidence" value="ECO:0007669"/>
    <property type="project" value="TreeGrafter"/>
</dbReference>
<keyword evidence="1 4" id="KW-0489">Methyltransferase</keyword>
<name>A0A3G8LGK5_9MOLU</name>
<dbReference type="InterPro" id="IPR030391">
    <property type="entry name" value="MeTrfase_TrmA_CS"/>
</dbReference>
<dbReference type="Gene3D" id="3.40.50.150">
    <property type="entry name" value="Vaccinia Virus protein VP39"/>
    <property type="match status" value="1"/>
</dbReference>
<evidence type="ECO:0000256" key="1">
    <source>
        <dbReference type="ARBA" id="ARBA00022603"/>
    </source>
</evidence>
<dbReference type="SUPFAM" id="SSF53335">
    <property type="entry name" value="S-adenosyl-L-methionine-dependent methyltransferases"/>
    <property type="match status" value="1"/>
</dbReference>
<dbReference type="OrthoDB" id="9804590at2"/>
<feature type="binding site" evidence="4">
    <location>
        <position position="315"/>
    </location>
    <ligand>
        <name>S-adenosyl-L-methionine</name>
        <dbReference type="ChEBI" id="CHEBI:59789"/>
    </ligand>
</feature>
<feature type="active site" evidence="5">
    <location>
        <position position="391"/>
    </location>
</feature>
<evidence type="ECO:0000256" key="5">
    <source>
        <dbReference type="PROSITE-ProRule" id="PRU10015"/>
    </source>
</evidence>
<feature type="active site" description="Nucleophile" evidence="4">
    <location>
        <position position="391"/>
    </location>
</feature>
<dbReference type="PANTHER" id="PTHR11061">
    <property type="entry name" value="RNA M5U METHYLTRANSFERASE"/>
    <property type="match status" value="1"/>
</dbReference>
<dbReference type="NCBIfam" id="TIGR00479">
    <property type="entry name" value="rumA"/>
    <property type="match status" value="1"/>
</dbReference>
<keyword evidence="7" id="KW-1185">Reference proteome</keyword>
<evidence type="ECO:0000313" key="6">
    <source>
        <dbReference type="EMBL" id="AZG68524.1"/>
    </source>
</evidence>
<dbReference type="KEGG" id="mstr:EGN60_00860"/>
<dbReference type="Gene3D" id="2.40.50.1070">
    <property type="match status" value="1"/>
</dbReference>
<organism evidence="6 7">
    <name type="scientific">Mycoplasma struthionis</name>
    <dbReference type="NCBI Taxonomy" id="538220"/>
    <lineage>
        <taxon>Bacteria</taxon>
        <taxon>Bacillati</taxon>
        <taxon>Mycoplasmatota</taxon>
        <taxon>Mollicutes</taxon>
        <taxon>Mycoplasmataceae</taxon>
        <taxon>Mycoplasma</taxon>
    </lineage>
</organism>
<feature type="binding site" evidence="4">
    <location>
        <position position="294"/>
    </location>
    <ligand>
        <name>S-adenosyl-L-methionine</name>
        <dbReference type="ChEBI" id="CHEBI:59789"/>
    </ligand>
</feature>
<evidence type="ECO:0000256" key="2">
    <source>
        <dbReference type="ARBA" id="ARBA00022679"/>
    </source>
</evidence>
<dbReference type="PROSITE" id="PS01231">
    <property type="entry name" value="TRMA_2"/>
    <property type="match status" value="1"/>
</dbReference>
<feature type="binding site" evidence="4">
    <location>
        <position position="364"/>
    </location>
    <ligand>
        <name>S-adenosyl-L-methionine</name>
        <dbReference type="ChEBI" id="CHEBI:59789"/>
    </ligand>
</feature>
<dbReference type="EC" id="2.1.1.190" evidence="6"/>
<dbReference type="Pfam" id="PF05958">
    <property type="entry name" value="tRNA_U5-meth_tr"/>
    <property type="match status" value="1"/>
</dbReference>
<evidence type="ECO:0000256" key="3">
    <source>
        <dbReference type="ARBA" id="ARBA00022691"/>
    </source>
</evidence>
<evidence type="ECO:0000313" key="7">
    <source>
        <dbReference type="Proteomes" id="UP000275883"/>
    </source>
</evidence>
<dbReference type="InterPro" id="IPR029063">
    <property type="entry name" value="SAM-dependent_MTases_sf"/>
</dbReference>
<comment type="similarity">
    <text evidence="4">Belongs to the class I-like SAM-binding methyltransferase superfamily. RNA M5U methyltransferase family.</text>
</comment>
<dbReference type="RefSeq" id="WP_124724219.1">
    <property type="nucleotide sequence ID" value="NZ_CP034044.1"/>
</dbReference>
<dbReference type="PROSITE" id="PS51687">
    <property type="entry name" value="SAM_MT_RNA_M5U"/>
    <property type="match status" value="1"/>
</dbReference>
<keyword evidence="3 4" id="KW-0949">S-adenosyl-L-methionine</keyword>
<evidence type="ECO:0000256" key="4">
    <source>
        <dbReference type="PROSITE-ProRule" id="PRU01024"/>
    </source>
</evidence>